<dbReference type="EMBL" id="JBBMQS010000001">
    <property type="protein sequence ID" value="MEM5496196.1"/>
    <property type="molecule type" value="Genomic_DNA"/>
</dbReference>
<dbReference type="PANTHER" id="PTHR30535:SF4">
    <property type="entry name" value="HEMIN-BINDING PERIPLASMIC PROTEIN HMUT"/>
    <property type="match status" value="1"/>
</dbReference>
<dbReference type="Proteomes" id="UP001461163">
    <property type="component" value="Unassembled WGS sequence"/>
</dbReference>
<proteinExistence type="predicted"/>
<dbReference type="PROSITE" id="PS50983">
    <property type="entry name" value="FE_B12_PBP"/>
    <property type="match status" value="1"/>
</dbReference>
<feature type="domain" description="Fe/B12 periplasmic-binding" evidence="2">
    <location>
        <begin position="38"/>
        <end position="309"/>
    </location>
</feature>
<evidence type="ECO:0000259" key="2">
    <source>
        <dbReference type="PROSITE" id="PS50983"/>
    </source>
</evidence>
<dbReference type="Gene3D" id="3.40.50.1980">
    <property type="entry name" value="Nitrogenase molybdenum iron protein domain"/>
    <property type="match status" value="2"/>
</dbReference>
<accession>A0ABU9SQP0</accession>
<dbReference type="Pfam" id="PF01497">
    <property type="entry name" value="Peripla_BP_2"/>
    <property type="match status" value="1"/>
</dbReference>
<evidence type="ECO:0000313" key="4">
    <source>
        <dbReference type="Proteomes" id="UP001461163"/>
    </source>
</evidence>
<dbReference type="InterPro" id="IPR050902">
    <property type="entry name" value="ABC_Transporter_SBP"/>
</dbReference>
<feature type="signal peptide" evidence="1">
    <location>
        <begin position="1"/>
        <end position="22"/>
    </location>
</feature>
<dbReference type="RefSeq" id="WP_342880717.1">
    <property type="nucleotide sequence ID" value="NZ_JBBMQS010000001.1"/>
</dbReference>
<dbReference type="InterPro" id="IPR002491">
    <property type="entry name" value="ABC_transptr_periplasmic_BD"/>
</dbReference>
<reference evidence="3 4" key="1">
    <citation type="submission" date="2024-03" db="EMBL/GenBank/DDBJ databases">
        <title>Community enrichment and isolation of bacterial strains for fucoidan degradation.</title>
        <authorList>
            <person name="Sichert A."/>
        </authorList>
    </citation>
    <scope>NUCLEOTIDE SEQUENCE [LARGE SCALE GENOMIC DNA]</scope>
    <source>
        <strain evidence="3 4">AS12</strain>
    </source>
</reference>
<name>A0ABU9SQP0_9ALTE</name>
<feature type="chain" id="PRO_5047025010" evidence="1">
    <location>
        <begin position="23"/>
        <end position="310"/>
    </location>
</feature>
<evidence type="ECO:0000256" key="1">
    <source>
        <dbReference type="SAM" id="SignalP"/>
    </source>
</evidence>
<keyword evidence="1" id="KW-0732">Signal</keyword>
<organism evidence="3 4">
    <name type="scientific">Paraglaciecola mesophila</name>
    <dbReference type="NCBI Taxonomy" id="197222"/>
    <lineage>
        <taxon>Bacteria</taxon>
        <taxon>Pseudomonadati</taxon>
        <taxon>Pseudomonadota</taxon>
        <taxon>Gammaproteobacteria</taxon>
        <taxon>Alteromonadales</taxon>
        <taxon>Alteromonadaceae</taxon>
        <taxon>Paraglaciecola</taxon>
    </lineage>
</organism>
<protein>
    <submittedName>
        <fullName evidence="3">ABC transporter substrate-binding protein</fullName>
    </submittedName>
</protein>
<keyword evidence="4" id="KW-1185">Reference proteome</keyword>
<gene>
    <name evidence="3" type="ORF">WNY77_02180</name>
</gene>
<dbReference type="SUPFAM" id="SSF53807">
    <property type="entry name" value="Helical backbone' metal receptor"/>
    <property type="match status" value="1"/>
</dbReference>
<comment type="caution">
    <text evidence="3">The sequence shown here is derived from an EMBL/GenBank/DDBJ whole genome shotgun (WGS) entry which is preliminary data.</text>
</comment>
<evidence type="ECO:0000313" key="3">
    <source>
        <dbReference type="EMBL" id="MEM5496196.1"/>
    </source>
</evidence>
<dbReference type="PANTHER" id="PTHR30535">
    <property type="entry name" value="VITAMIN B12-BINDING PROTEIN"/>
    <property type="match status" value="1"/>
</dbReference>
<sequence length="310" mass="33068">MYKFVSLVFFLALISVQPSAYAGTSFESDALQSSEKMRIIASGGSITEIIYALDKQQFIVATDSTSLYPAAAASLPKLGYFRQLSTEGILGFQPTHLLGAQATGPESLPGQLTAAGIQVQIYDEQRDVAGLHQLISEIGQLLNASEKALALNQQITQQVAQLKAKASKRHLANDSRTLAGGHDKITALFVMSDSDRGLTVAGGNTVPQALFDDAGVINAAHALIDYKVMDNESILAANPDIIFVASHRAREANALQRLCQHPALKATNAGRNCAISAMESSSALGLSPRYPQALQTVISRTAMFYADQSQ</sequence>